<organism evidence="2 3">
    <name type="scientific">Solanum tuberosum</name>
    <name type="common">Potato</name>
    <dbReference type="NCBI Taxonomy" id="4113"/>
    <lineage>
        <taxon>Eukaryota</taxon>
        <taxon>Viridiplantae</taxon>
        <taxon>Streptophyta</taxon>
        <taxon>Embryophyta</taxon>
        <taxon>Tracheophyta</taxon>
        <taxon>Spermatophyta</taxon>
        <taxon>Magnoliopsida</taxon>
        <taxon>eudicotyledons</taxon>
        <taxon>Gunneridae</taxon>
        <taxon>Pentapetalae</taxon>
        <taxon>asterids</taxon>
        <taxon>lamiids</taxon>
        <taxon>Solanales</taxon>
        <taxon>Solanaceae</taxon>
        <taxon>Solanoideae</taxon>
        <taxon>Solaneae</taxon>
        <taxon>Solanum</taxon>
    </lineage>
</organism>
<name>M1B804_SOLTU</name>
<accession>M1B804</accession>
<evidence type="ECO:0000313" key="2">
    <source>
        <dbReference type="EnsemblPlants" id="PGSC0003DMT400039255"/>
    </source>
</evidence>
<keyword evidence="3" id="KW-1185">Reference proteome</keyword>
<dbReference type="AlphaFoldDB" id="M1B804"/>
<dbReference type="Pfam" id="PF11926">
    <property type="entry name" value="DUF3444"/>
    <property type="match status" value="1"/>
</dbReference>
<dbReference type="Gramene" id="PGSC0003DMT400039255">
    <property type="protein sequence ID" value="PGSC0003DMT400039255"/>
    <property type="gene ID" value="PGSC0003DMG400015178"/>
</dbReference>
<sequence>SMTVPDPDFHNFDKDRLEKSFDENQVWAAYDTDDGMPHYYALIRYMISKNPLKVQLSWLNSKNNSKLFPINWVGSGFLKTSRDFRIGKQEINKTLNSFSH</sequence>
<evidence type="ECO:0000313" key="3">
    <source>
        <dbReference type="Proteomes" id="UP000011115"/>
    </source>
</evidence>
<dbReference type="PANTHER" id="PTHR44137:SF61">
    <property type="entry name" value="J DOMAIN-CONTAINING PROTEIN"/>
    <property type="match status" value="1"/>
</dbReference>
<dbReference type="EnsemblPlants" id="PGSC0003DMT400039255">
    <property type="protein sequence ID" value="PGSC0003DMT400039255"/>
    <property type="gene ID" value="PGSC0003DMG400015178"/>
</dbReference>
<dbReference type="PANTHER" id="PTHR44137">
    <property type="entry name" value="BNAC03G44070D PROTEIN"/>
    <property type="match status" value="1"/>
</dbReference>
<dbReference type="InterPro" id="IPR024593">
    <property type="entry name" value="DUF3444"/>
</dbReference>
<proteinExistence type="predicted"/>
<dbReference type="HOGENOM" id="CLU_2313419_0_0_1"/>
<reference evidence="2" key="2">
    <citation type="submission" date="2015-06" db="UniProtKB">
        <authorList>
            <consortium name="EnsemblPlants"/>
        </authorList>
    </citation>
    <scope>IDENTIFICATION</scope>
    <source>
        <strain evidence="2">DM1-3 516 R44</strain>
    </source>
</reference>
<dbReference type="Proteomes" id="UP000011115">
    <property type="component" value="Unassembled WGS sequence"/>
</dbReference>
<protein>
    <submittedName>
        <fullName evidence="2">Heat shock protein</fullName>
    </submittedName>
</protein>
<dbReference type="OMA" id="ELHPINW"/>
<reference evidence="3" key="1">
    <citation type="journal article" date="2011" name="Nature">
        <title>Genome sequence and analysis of the tuber crop potato.</title>
        <authorList>
            <consortium name="The Potato Genome Sequencing Consortium"/>
        </authorList>
    </citation>
    <scope>NUCLEOTIDE SEQUENCE [LARGE SCALE GENOMIC DNA]</scope>
    <source>
        <strain evidence="3">cv. DM1-3 516 R44</strain>
    </source>
</reference>
<dbReference type="ExpressionAtlas" id="M1B804">
    <property type="expression patterns" value="baseline and differential"/>
</dbReference>
<evidence type="ECO:0000259" key="1">
    <source>
        <dbReference type="Pfam" id="PF11926"/>
    </source>
</evidence>
<feature type="domain" description="DUF3444" evidence="1">
    <location>
        <begin position="2"/>
        <end position="100"/>
    </location>
</feature>